<protein>
    <submittedName>
        <fullName evidence="1">Uncharacterized protein</fullName>
    </submittedName>
</protein>
<proteinExistence type="predicted"/>
<sequence length="10" mass="1232">MIPNSRFQHC</sequence>
<reference evidence="1" key="2">
    <citation type="journal article" date="2015" name="Fish Shellfish Immunol.">
        <title>Early steps in the European eel (Anguilla anguilla)-Vibrio vulnificus interaction in the gills: Role of the RtxA13 toxin.</title>
        <authorList>
            <person name="Callol A."/>
            <person name="Pajuelo D."/>
            <person name="Ebbesson L."/>
            <person name="Teles M."/>
            <person name="MacKenzie S."/>
            <person name="Amaro C."/>
        </authorList>
    </citation>
    <scope>NUCLEOTIDE SEQUENCE</scope>
</reference>
<name>A0A0E9RPA5_ANGAN</name>
<reference evidence="1" key="1">
    <citation type="submission" date="2014-11" db="EMBL/GenBank/DDBJ databases">
        <authorList>
            <person name="Amaro Gonzalez C."/>
        </authorList>
    </citation>
    <scope>NUCLEOTIDE SEQUENCE</scope>
</reference>
<accession>A0A0E9RPA5</accession>
<evidence type="ECO:0000313" key="1">
    <source>
        <dbReference type="EMBL" id="JAH30208.1"/>
    </source>
</evidence>
<dbReference type="EMBL" id="GBXM01078369">
    <property type="protein sequence ID" value="JAH30208.1"/>
    <property type="molecule type" value="Transcribed_RNA"/>
</dbReference>
<organism evidence="1">
    <name type="scientific">Anguilla anguilla</name>
    <name type="common">European freshwater eel</name>
    <name type="synonym">Muraena anguilla</name>
    <dbReference type="NCBI Taxonomy" id="7936"/>
    <lineage>
        <taxon>Eukaryota</taxon>
        <taxon>Metazoa</taxon>
        <taxon>Chordata</taxon>
        <taxon>Craniata</taxon>
        <taxon>Vertebrata</taxon>
        <taxon>Euteleostomi</taxon>
        <taxon>Actinopterygii</taxon>
        <taxon>Neopterygii</taxon>
        <taxon>Teleostei</taxon>
        <taxon>Anguilliformes</taxon>
        <taxon>Anguillidae</taxon>
        <taxon>Anguilla</taxon>
    </lineage>
</organism>